<protein>
    <submittedName>
        <fullName evidence="1">Uncharacterized protein</fullName>
    </submittedName>
</protein>
<dbReference type="AlphaFoldDB" id="A0A1H2CRL7"/>
<dbReference type="Proteomes" id="UP000198688">
    <property type="component" value="Chromosome I"/>
</dbReference>
<keyword evidence="2" id="KW-1185">Reference proteome</keyword>
<evidence type="ECO:0000313" key="2">
    <source>
        <dbReference type="Proteomes" id="UP000198688"/>
    </source>
</evidence>
<organism evidence="1 2">
    <name type="scientific">Actinoplanes derwentensis</name>
    <dbReference type="NCBI Taxonomy" id="113562"/>
    <lineage>
        <taxon>Bacteria</taxon>
        <taxon>Bacillati</taxon>
        <taxon>Actinomycetota</taxon>
        <taxon>Actinomycetes</taxon>
        <taxon>Micromonosporales</taxon>
        <taxon>Micromonosporaceae</taxon>
        <taxon>Actinoplanes</taxon>
    </lineage>
</organism>
<gene>
    <name evidence="1" type="ORF">SAMN04489716_6536</name>
</gene>
<reference evidence="1 2" key="1">
    <citation type="submission" date="2016-10" db="EMBL/GenBank/DDBJ databases">
        <authorList>
            <person name="de Groot N.N."/>
        </authorList>
    </citation>
    <scope>NUCLEOTIDE SEQUENCE [LARGE SCALE GENOMIC DNA]</scope>
    <source>
        <strain evidence="1 2">DSM 43941</strain>
    </source>
</reference>
<evidence type="ECO:0000313" key="1">
    <source>
        <dbReference type="EMBL" id="SDT72969.1"/>
    </source>
</evidence>
<proteinExistence type="predicted"/>
<accession>A0A1H2CRL7</accession>
<sequence length="53" mass="5585">MFVGAVDAEVGDDEAVVVIDSVLHDAVDSEVEQTSAEMTGTVDLILNGVLPRR</sequence>
<name>A0A1H2CRL7_9ACTN</name>
<dbReference type="EMBL" id="LT629758">
    <property type="protein sequence ID" value="SDT72969.1"/>
    <property type="molecule type" value="Genomic_DNA"/>
</dbReference>